<proteinExistence type="predicted"/>
<dbReference type="EMBL" id="JACZHT010000006">
    <property type="protein sequence ID" value="MBE1237658.1"/>
    <property type="molecule type" value="Genomic_DNA"/>
</dbReference>
<evidence type="ECO:0000259" key="1">
    <source>
        <dbReference type="SMART" id="SM00382"/>
    </source>
</evidence>
<dbReference type="PANTHER" id="PTHR11669:SF8">
    <property type="entry name" value="DNA POLYMERASE III SUBUNIT DELTA"/>
    <property type="match status" value="1"/>
</dbReference>
<gene>
    <name evidence="2" type="ORF">IHV25_08355</name>
</gene>
<dbReference type="InterPro" id="IPR003593">
    <property type="entry name" value="AAA+_ATPase"/>
</dbReference>
<dbReference type="GO" id="GO:0006261">
    <property type="term" value="P:DNA-templated DNA replication"/>
    <property type="evidence" value="ECO:0007669"/>
    <property type="project" value="TreeGrafter"/>
</dbReference>
<dbReference type="GO" id="GO:0009360">
    <property type="term" value="C:DNA polymerase III complex"/>
    <property type="evidence" value="ECO:0007669"/>
    <property type="project" value="TreeGrafter"/>
</dbReference>
<evidence type="ECO:0000313" key="3">
    <source>
        <dbReference type="Proteomes" id="UP000631034"/>
    </source>
</evidence>
<dbReference type="NCBIfam" id="NF005677">
    <property type="entry name" value="PRK07471.1"/>
    <property type="match status" value="1"/>
</dbReference>
<reference evidence="2" key="1">
    <citation type="submission" date="2020-10" db="EMBL/GenBank/DDBJ databases">
        <title>Genome sequence of the unusual species of purple photosynthetic bacteria, Phaeovibrio sulfidiphilus DSM 23193, type strain.</title>
        <authorList>
            <person name="Kyndt J.A."/>
            <person name="Meyer T.E."/>
        </authorList>
    </citation>
    <scope>NUCLEOTIDE SEQUENCE</scope>
    <source>
        <strain evidence="2">DSM 23193</strain>
    </source>
</reference>
<accession>A0A8J6Z0F5</accession>
<keyword evidence="2" id="KW-0808">Transferase</keyword>
<dbReference type="PANTHER" id="PTHR11669">
    <property type="entry name" value="REPLICATION FACTOR C / DNA POLYMERASE III GAMMA-TAU SUBUNIT"/>
    <property type="match status" value="1"/>
</dbReference>
<dbReference type="Pfam" id="PF13177">
    <property type="entry name" value="DNA_pol3_delta2"/>
    <property type="match status" value="1"/>
</dbReference>
<dbReference type="EC" id="2.7.7.7" evidence="2"/>
<protein>
    <submittedName>
        <fullName evidence="2">DNA polymerase III subunit delta</fullName>
        <ecNumber evidence="2">2.7.7.7</ecNumber>
    </submittedName>
</protein>
<feature type="domain" description="AAA+ ATPase" evidence="1">
    <location>
        <begin position="33"/>
        <end position="186"/>
    </location>
</feature>
<evidence type="ECO:0000313" key="2">
    <source>
        <dbReference type="EMBL" id="MBE1237658.1"/>
    </source>
</evidence>
<sequence length="361" mass="38921">MSTGFPQPFETTDLLGHADAEATFLAALASGRMAHGWLLAGPAGVGKATLAYRMARALLAHGERATTLDIPETDPVFVRVRGRTHGNLLVVERGAMKSDPSRRSETIDVESVRAVGEFLSLSSAEGGWRVVIVDEAETMNTSSANALLKVLEEPPPRCALLLVSHNAGRLLPTIRSRVRTLTLKPLPPQAMESLFARHLPGLDPRKRAVLAGLAEGSIGRALALSAHLDDWEKVLELLRSAPAFPTAALHELGEAVAKKQELFDALSDLLPWWLARLARSGAGDASGASARAGDEDRIWQHFLEAAPLDQWVDVWENTGTLFRKARALHLDRKQTVLSVFHLIGRTLASGPAGAGAPDLRR</sequence>
<dbReference type="Proteomes" id="UP000631034">
    <property type="component" value="Unassembled WGS sequence"/>
</dbReference>
<dbReference type="RefSeq" id="WP_192534665.1">
    <property type="nucleotide sequence ID" value="NZ_JACZHT010000006.1"/>
</dbReference>
<comment type="caution">
    <text evidence="2">The sequence shown here is derived from an EMBL/GenBank/DDBJ whole genome shotgun (WGS) entry which is preliminary data.</text>
</comment>
<dbReference type="Gene3D" id="3.40.50.300">
    <property type="entry name" value="P-loop containing nucleotide triphosphate hydrolases"/>
    <property type="match status" value="1"/>
</dbReference>
<keyword evidence="3" id="KW-1185">Reference proteome</keyword>
<name>A0A8J6Z0F5_9PROT</name>
<dbReference type="AlphaFoldDB" id="A0A8J6Z0F5"/>
<keyword evidence="2" id="KW-0548">Nucleotidyltransferase</keyword>
<dbReference type="SUPFAM" id="SSF52540">
    <property type="entry name" value="P-loop containing nucleoside triphosphate hydrolases"/>
    <property type="match status" value="1"/>
</dbReference>
<dbReference type="InterPro" id="IPR027417">
    <property type="entry name" value="P-loop_NTPase"/>
</dbReference>
<dbReference type="GO" id="GO:0003887">
    <property type="term" value="F:DNA-directed DNA polymerase activity"/>
    <property type="evidence" value="ECO:0007669"/>
    <property type="project" value="UniProtKB-EC"/>
</dbReference>
<dbReference type="SMART" id="SM00382">
    <property type="entry name" value="AAA"/>
    <property type="match status" value="1"/>
</dbReference>
<dbReference type="InterPro" id="IPR050238">
    <property type="entry name" value="DNA_Rep/Repair_Clamp_Loader"/>
</dbReference>
<organism evidence="2 3">
    <name type="scientific">Phaeovibrio sulfidiphilus</name>
    <dbReference type="NCBI Taxonomy" id="1220600"/>
    <lineage>
        <taxon>Bacteria</taxon>
        <taxon>Pseudomonadati</taxon>
        <taxon>Pseudomonadota</taxon>
        <taxon>Alphaproteobacteria</taxon>
        <taxon>Rhodospirillales</taxon>
        <taxon>Rhodospirillaceae</taxon>
        <taxon>Phaeovibrio</taxon>
    </lineage>
</organism>